<dbReference type="NCBIfam" id="NF006421">
    <property type="entry name" value="PRK08673.1"/>
    <property type="match status" value="1"/>
</dbReference>
<dbReference type="Pfam" id="PF18152">
    <property type="entry name" value="DAHP_snth_FXD"/>
    <property type="match status" value="1"/>
</dbReference>
<protein>
    <submittedName>
        <fullName evidence="4">3-deoxy-7-phosphoheptulonate synthase</fullName>
        <ecNumber evidence="4">2.5.1.54</ecNumber>
    </submittedName>
</protein>
<dbReference type="NCBIfam" id="TIGR01361">
    <property type="entry name" value="DAHP_synth_Bsub"/>
    <property type="match status" value="1"/>
</dbReference>
<dbReference type="Gene3D" id="3.20.20.70">
    <property type="entry name" value="Aldolase class I"/>
    <property type="match status" value="1"/>
</dbReference>
<dbReference type="AlphaFoldDB" id="A0A553IJE0"/>
<dbReference type="InterPro" id="IPR006218">
    <property type="entry name" value="DAHP1/KDSA"/>
</dbReference>
<dbReference type="Pfam" id="PF00793">
    <property type="entry name" value="DAHP_synth_1"/>
    <property type="match status" value="1"/>
</dbReference>
<dbReference type="InterPro" id="IPR052899">
    <property type="entry name" value="Class-I_DAHP_synthase"/>
</dbReference>
<dbReference type="Gene3D" id="3.30.70.1140">
    <property type="entry name" value="Phospho-2-dehydro-3-deoxyheptonate aldolase, domain 1"/>
    <property type="match status" value="1"/>
</dbReference>
<dbReference type="GO" id="GO:0009073">
    <property type="term" value="P:aromatic amino acid family biosynthetic process"/>
    <property type="evidence" value="ECO:0007669"/>
    <property type="project" value="InterPro"/>
</dbReference>
<reference evidence="4 5" key="1">
    <citation type="submission" date="2019-07" db="EMBL/GenBank/DDBJ databases">
        <title>Genome sequence of Acholeplasma laidlawii strain with increased resistance to erythromycin.</title>
        <authorList>
            <person name="Medvedeva E.S."/>
            <person name="Baranova N.B."/>
            <person name="Siniagina M.N."/>
            <person name="Mouzykantov A."/>
            <person name="Chernova O.A."/>
            <person name="Chernov V.M."/>
        </authorList>
    </citation>
    <scope>NUCLEOTIDE SEQUENCE [LARGE SCALE GENOMIC DNA]</scope>
    <source>
        <strain evidence="4 5">PG8REry</strain>
    </source>
</reference>
<dbReference type="InterPro" id="IPR041071">
    <property type="entry name" value="DAHP_snth_FXD"/>
</dbReference>
<dbReference type="PANTHER" id="PTHR43018">
    <property type="entry name" value="PHOSPHO-2-DEHYDRO-3-DEOXYHEPTONATE ALDOLASE"/>
    <property type="match status" value="1"/>
</dbReference>
<dbReference type="InterPro" id="IPR013785">
    <property type="entry name" value="Aldolase_TIM"/>
</dbReference>
<feature type="domain" description="DAHP synthase ferredoxin-like" evidence="3">
    <location>
        <begin position="1"/>
        <end position="66"/>
    </location>
</feature>
<dbReference type="EC" id="2.5.1.54" evidence="4"/>
<feature type="domain" description="DAHP synthetase I/KDSA" evidence="2">
    <location>
        <begin position="82"/>
        <end position="328"/>
    </location>
</feature>
<dbReference type="InterPro" id="IPR006268">
    <property type="entry name" value="DAHP_syn_2"/>
</dbReference>
<evidence type="ECO:0000313" key="5">
    <source>
        <dbReference type="Proteomes" id="UP000315938"/>
    </source>
</evidence>
<proteinExistence type="predicted"/>
<dbReference type="NCBIfam" id="NF009239">
    <property type="entry name" value="PRK12595.1"/>
    <property type="match status" value="1"/>
</dbReference>
<dbReference type="GO" id="GO:0016832">
    <property type="term" value="F:aldehyde-lyase activity"/>
    <property type="evidence" value="ECO:0007669"/>
    <property type="project" value="InterPro"/>
</dbReference>
<keyword evidence="1 4" id="KW-0808">Transferase</keyword>
<comment type="caution">
    <text evidence="4">The sequence shown here is derived from an EMBL/GenBank/DDBJ whole genome shotgun (WGS) entry which is preliminary data.</text>
</comment>
<dbReference type="EMBL" id="VKID01000001">
    <property type="protein sequence ID" value="TRY00330.1"/>
    <property type="molecule type" value="Genomic_DNA"/>
</dbReference>
<evidence type="ECO:0000259" key="3">
    <source>
        <dbReference type="Pfam" id="PF18152"/>
    </source>
</evidence>
<dbReference type="RefSeq" id="WP_064212022.1">
    <property type="nucleotide sequence ID" value="NZ_JACAOE010000001.1"/>
</dbReference>
<dbReference type="Proteomes" id="UP000315938">
    <property type="component" value="Unassembled WGS sequence"/>
</dbReference>
<dbReference type="SUPFAM" id="SSF51569">
    <property type="entry name" value="Aldolase"/>
    <property type="match status" value="1"/>
</dbReference>
<dbReference type="PANTHER" id="PTHR43018:SF2">
    <property type="entry name" value="PHOSPHO-2-DEHYDRO-3-DEOXYHEPTONATE ALDOLASE"/>
    <property type="match status" value="1"/>
</dbReference>
<organism evidence="4 5">
    <name type="scientific">Acholeplasma laidlawii</name>
    <dbReference type="NCBI Taxonomy" id="2148"/>
    <lineage>
        <taxon>Bacteria</taxon>
        <taxon>Bacillati</taxon>
        <taxon>Mycoplasmatota</taxon>
        <taxon>Mollicutes</taxon>
        <taxon>Acholeplasmatales</taxon>
        <taxon>Acholeplasmataceae</taxon>
        <taxon>Acholeplasma</taxon>
    </lineage>
</organism>
<evidence type="ECO:0000256" key="1">
    <source>
        <dbReference type="ARBA" id="ARBA00022679"/>
    </source>
</evidence>
<evidence type="ECO:0000313" key="4">
    <source>
        <dbReference type="EMBL" id="TRY00330.1"/>
    </source>
</evidence>
<gene>
    <name evidence="4" type="primary">aroF</name>
    <name evidence="4" type="ORF">FNV44_04580</name>
</gene>
<evidence type="ECO:0000259" key="2">
    <source>
        <dbReference type="Pfam" id="PF00793"/>
    </source>
</evidence>
<dbReference type="GO" id="GO:0003849">
    <property type="term" value="F:3-deoxy-7-phosphoheptulonate synthase activity"/>
    <property type="evidence" value="ECO:0007669"/>
    <property type="project" value="UniProtKB-EC"/>
</dbReference>
<accession>A0A553IJE0</accession>
<sequence length="340" mass="37539">MIVQMKKGATKDEVDHIQKYLINKGFGIKDASSDEVTLFGVLGDVKSLDPTQLRVFSGVENVTRISSPYKLASKAFKKEPTIITLKNGVVIGGDDFVVMSGPCSVESEEQLRIIAKAVKDSGSNVLRGGVFKPRTSPYAFQGLGIEGLKMMRKVADEFGMAIITELMGTEHIDEFVKYVDIIQLGERNMQNFDLLKAVGKTNIPVLLKRGLSATIEEWLMSAEYIMASGNDQVILCERGIRTFEKYTRNTLDISAVLAVRELSHLPVIVDPSHAAGKWEMIESLSLASLAVEADGIIVEVHHDPENALSDGAQSLKPHKFEHMMDRLEKASTVFSKQLKR</sequence>
<name>A0A553IJE0_ACHLA</name>